<comment type="caution">
    <text evidence="2">The sequence shown here is derived from an EMBL/GenBank/DDBJ whole genome shotgun (WGS) entry which is preliminary data.</text>
</comment>
<dbReference type="OrthoDB" id="4729597at2"/>
<evidence type="ECO:0000256" key="1">
    <source>
        <dbReference type="SAM" id="Phobius"/>
    </source>
</evidence>
<dbReference type="RefSeq" id="WP_098061177.1">
    <property type="nucleotide sequence ID" value="NZ_PDEP01000002.1"/>
</dbReference>
<feature type="transmembrane region" description="Helical" evidence="1">
    <location>
        <begin position="12"/>
        <end position="33"/>
    </location>
</feature>
<keyword evidence="3" id="KW-1185">Reference proteome</keyword>
<gene>
    <name evidence="2" type="ORF">CRI93_03220</name>
</gene>
<keyword evidence="1" id="KW-0472">Membrane</keyword>
<organism evidence="2 3">
    <name type="scientific">Longimonas halophila</name>
    <dbReference type="NCBI Taxonomy" id="1469170"/>
    <lineage>
        <taxon>Bacteria</taxon>
        <taxon>Pseudomonadati</taxon>
        <taxon>Rhodothermota</taxon>
        <taxon>Rhodothermia</taxon>
        <taxon>Rhodothermales</taxon>
        <taxon>Salisaetaceae</taxon>
        <taxon>Longimonas</taxon>
    </lineage>
</organism>
<accession>A0A2H3P3B9</accession>
<reference evidence="2 3" key="1">
    <citation type="submission" date="2017-10" db="EMBL/GenBank/DDBJ databases">
        <title>Draft genome of Longimonas halophila.</title>
        <authorList>
            <person name="Goh K.M."/>
            <person name="Shamsir M.S."/>
            <person name="Lim S.W."/>
        </authorList>
    </citation>
    <scope>NUCLEOTIDE SEQUENCE [LARGE SCALE GENOMIC DNA]</scope>
    <source>
        <strain evidence="2 3">KCTC 42399</strain>
    </source>
</reference>
<dbReference type="EMBL" id="PDEP01000002">
    <property type="protein sequence ID" value="PEN08782.1"/>
    <property type="molecule type" value="Genomic_DNA"/>
</dbReference>
<proteinExistence type="predicted"/>
<sequence>MFWSPQSVRRLVLGVMVVLVLQYALVGIVGVVLREPWPTLVLPAFQNVWDGDDELAVPRARLIAISSDSTSFEVPVDAVWSAVPTSQQAGFLREQCRPQTLSGTPRTERCTLPEARAWMRTQLQDRYPLHQIERLDVVWEEVFFNVNERTTAQAPRAQPTDTLRVPL</sequence>
<keyword evidence="1" id="KW-1133">Transmembrane helix</keyword>
<keyword evidence="1" id="KW-0812">Transmembrane</keyword>
<name>A0A2H3P3B9_9BACT</name>
<evidence type="ECO:0000313" key="2">
    <source>
        <dbReference type="EMBL" id="PEN08782.1"/>
    </source>
</evidence>
<dbReference type="AlphaFoldDB" id="A0A2H3P3B9"/>
<evidence type="ECO:0000313" key="3">
    <source>
        <dbReference type="Proteomes" id="UP000221024"/>
    </source>
</evidence>
<protein>
    <submittedName>
        <fullName evidence="2">Uncharacterized protein</fullName>
    </submittedName>
</protein>
<dbReference type="Proteomes" id="UP000221024">
    <property type="component" value="Unassembled WGS sequence"/>
</dbReference>